<gene>
    <name evidence="2" type="ORF">BI347_03635</name>
</gene>
<dbReference type="PANTHER" id="PTHR39639:SF1">
    <property type="entry name" value="DUF262 DOMAIN-CONTAINING PROTEIN"/>
    <property type="match status" value="1"/>
</dbReference>
<dbReference type="OrthoDB" id="3654724at2"/>
<dbReference type="PANTHER" id="PTHR39639">
    <property type="entry name" value="CHROMOSOME 16, WHOLE GENOME SHOTGUN SEQUENCE"/>
    <property type="match status" value="1"/>
</dbReference>
<dbReference type="EMBL" id="MKCS01000001">
    <property type="protein sequence ID" value="OHX12695.1"/>
    <property type="molecule type" value="Genomic_DNA"/>
</dbReference>
<evidence type="ECO:0000313" key="3">
    <source>
        <dbReference type="Proteomes" id="UP000180088"/>
    </source>
</evidence>
<feature type="domain" description="GmrSD restriction endonucleases N-terminal" evidence="1">
    <location>
        <begin position="27"/>
        <end position="183"/>
    </location>
</feature>
<dbReference type="Pfam" id="PF03235">
    <property type="entry name" value="GmrSD_N"/>
    <property type="match status" value="1"/>
</dbReference>
<accession>A0A1S1WZW6</accession>
<evidence type="ECO:0000259" key="1">
    <source>
        <dbReference type="Pfam" id="PF03235"/>
    </source>
</evidence>
<proteinExistence type="predicted"/>
<dbReference type="AlphaFoldDB" id="A0A1S1WZW6"/>
<dbReference type="STRING" id="1903179.BI347_03635"/>
<dbReference type="Proteomes" id="UP000180088">
    <property type="component" value="Unassembled WGS sequence"/>
</dbReference>
<reference evidence="2 3" key="1">
    <citation type="submission" date="2016-09" db="EMBL/GenBank/DDBJ databases">
        <title>Chromobacterium muskegensis sp. nov., an insecticidal bacterium isolated from Sphagnum bogs.</title>
        <authorList>
            <person name="Sparks M.E."/>
            <person name="Blackburn M.B."/>
            <person name="Gundersen-Rindal D.E."/>
            <person name="Mitchell A."/>
            <person name="Farrar R."/>
            <person name="Kuhar D."/>
        </authorList>
    </citation>
    <scope>NUCLEOTIDE SEQUENCE [LARGE SCALE GENOMIC DNA]</scope>
    <source>
        <strain evidence="2 3">37-2</strain>
    </source>
</reference>
<name>A0A1S1WZW6_9NEIS</name>
<comment type="caution">
    <text evidence="2">The sequence shown here is derived from an EMBL/GenBank/DDBJ whole genome shotgun (WGS) entry which is preliminary data.</text>
</comment>
<organism evidence="2 3">
    <name type="scientific">Chromobacterium sphagni</name>
    <dbReference type="NCBI Taxonomy" id="1903179"/>
    <lineage>
        <taxon>Bacteria</taxon>
        <taxon>Pseudomonadati</taxon>
        <taxon>Pseudomonadota</taxon>
        <taxon>Betaproteobacteria</taxon>
        <taxon>Neisseriales</taxon>
        <taxon>Chromobacteriaceae</taxon>
        <taxon>Chromobacterium</taxon>
    </lineage>
</organism>
<dbReference type="RefSeq" id="WP_071115321.1">
    <property type="nucleotide sequence ID" value="NZ_MKCS01000001.1"/>
</dbReference>
<evidence type="ECO:0000313" key="2">
    <source>
        <dbReference type="EMBL" id="OHX12695.1"/>
    </source>
</evidence>
<sequence>MNIIKIQEQIDANRRSVSFDSYDISVKQMYDMILEGMIDIAPEYQRHFKWDTPRQSALIESLLLGIPIPSLFMATNPDSSWEVIDGVQRLTTILNFIGDPVLMEKAKINHTPLKLNGLEKLDAMNGTEYKDLPKSMQFMLQTRPLRVTVLNDRSDFNVRYDLFERLNTGGITLHEQEIRNCIYIGEFNDLIKELATDEAFRSMVKMTETAERNGSYEELVLRFFAYYEDRENFIHSVTDFLNKYMEKKTKSLKNKTHLKKVFHDTFNCLRTSLPNGIVRGARKNITPIVLFEAISVGCALALESGVQLQMESAEKLLNDSNLKRLTTGATNNKKMVNDRITMVESHLKNVI</sequence>
<dbReference type="InterPro" id="IPR004919">
    <property type="entry name" value="GmrSD_N"/>
</dbReference>
<protein>
    <recommendedName>
        <fullName evidence="1">GmrSD restriction endonucleases N-terminal domain-containing protein</fullName>
    </recommendedName>
</protein>